<dbReference type="PANTHER" id="PTHR43630">
    <property type="entry name" value="POLY-BETA-1,6-N-ACETYL-D-GLUCOSAMINE SYNTHASE"/>
    <property type="match status" value="1"/>
</dbReference>
<feature type="transmembrane region" description="Helical" evidence="4">
    <location>
        <begin position="6"/>
        <end position="36"/>
    </location>
</feature>
<gene>
    <name evidence="6" type="ORF">SAMN02745191_2076</name>
</gene>
<evidence type="ECO:0000256" key="3">
    <source>
        <dbReference type="ARBA" id="ARBA00022679"/>
    </source>
</evidence>
<dbReference type="PANTHER" id="PTHR43630:SF1">
    <property type="entry name" value="POLY-BETA-1,6-N-ACETYL-D-GLUCOSAMINE SYNTHASE"/>
    <property type="match status" value="1"/>
</dbReference>
<dbReference type="GO" id="GO:0016757">
    <property type="term" value="F:glycosyltransferase activity"/>
    <property type="evidence" value="ECO:0007669"/>
    <property type="project" value="UniProtKB-KW"/>
</dbReference>
<keyword evidence="4" id="KW-1133">Transmembrane helix</keyword>
<keyword evidence="4" id="KW-0812">Transmembrane</keyword>
<keyword evidence="3 6" id="KW-0808">Transferase</keyword>
<evidence type="ECO:0000313" key="6">
    <source>
        <dbReference type="EMBL" id="SJZ91844.1"/>
    </source>
</evidence>
<organism evidence="6 7">
    <name type="scientific">Anaerorhabdus furcosa</name>
    <dbReference type="NCBI Taxonomy" id="118967"/>
    <lineage>
        <taxon>Bacteria</taxon>
        <taxon>Bacillati</taxon>
        <taxon>Bacillota</taxon>
        <taxon>Erysipelotrichia</taxon>
        <taxon>Erysipelotrichales</taxon>
        <taxon>Erysipelotrichaceae</taxon>
        <taxon>Anaerorhabdus</taxon>
    </lineage>
</organism>
<dbReference type="CDD" id="cd06423">
    <property type="entry name" value="CESA_like"/>
    <property type="match status" value="1"/>
</dbReference>
<sequence length="468" mass="54742">MNLQQIVIFFNNIIIFYTLIILIFFCVIIIASSIYLSNHKKEDREFGVIIDDMSEKYIPVSILVPAYNEGEVIVDSVLSLSKLQYEKFEIILINDGSSDDTLERVLSYFDLKESKRLFKKSIKTQEIKVIYEGEVNGHLLIVVDKVNGGKSDALNVGINLSRYPLFIAMDADCVLKPDAIQKLVYPVLVDKRTIAVGGNIKISNNLVIENGEIISQKVPKGFLVIYQIIEYMRVFMISRVAWNQFRSNLIISGAFGLFRKDRVIEVGGYRTDTIGEDMELVIRLNLDQIEKKREYRIENQVDAYCFTQVPNKFKDFKNQRIRWHIGLIQSINFHRKAIFNPKYDRVGLLGIVYYTFFELFSAVIEVFGYVVILIALFMGLFNSTMYLFLFISIIIYSFNITLSALFLERYMTERSSNFLSSMKIVLLSLFEPFIYRQLCNYIRIYAMIRYKYYKNRWNKIKREKYNAD</sequence>
<dbReference type="InterPro" id="IPR001173">
    <property type="entry name" value="Glyco_trans_2-like"/>
</dbReference>
<keyword evidence="2" id="KW-0328">Glycosyltransferase</keyword>
<dbReference type="RefSeq" id="WP_078712473.1">
    <property type="nucleotide sequence ID" value="NZ_FUWY01000006.1"/>
</dbReference>
<accession>A0A1T4PJU5</accession>
<dbReference type="OrthoDB" id="9766299at2"/>
<protein>
    <submittedName>
        <fullName evidence="6">Glycosyltransferase, catalytic subunit of cellulose synthase and poly-beta-1,6-N-acetylglucosamine synthase</fullName>
    </submittedName>
</protein>
<dbReference type="Proteomes" id="UP000243297">
    <property type="component" value="Unassembled WGS sequence"/>
</dbReference>
<dbReference type="Gene3D" id="3.90.550.10">
    <property type="entry name" value="Spore Coat Polysaccharide Biosynthesis Protein SpsA, Chain A"/>
    <property type="match status" value="1"/>
</dbReference>
<feature type="transmembrane region" description="Helical" evidence="4">
    <location>
        <begin position="351"/>
        <end position="380"/>
    </location>
</feature>
<evidence type="ECO:0000313" key="7">
    <source>
        <dbReference type="Proteomes" id="UP000243297"/>
    </source>
</evidence>
<dbReference type="InterPro" id="IPR029044">
    <property type="entry name" value="Nucleotide-diphossugar_trans"/>
</dbReference>
<evidence type="ECO:0000259" key="5">
    <source>
        <dbReference type="Pfam" id="PF00535"/>
    </source>
</evidence>
<dbReference type="EMBL" id="FUWY01000006">
    <property type="protein sequence ID" value="SJZ91844.1"/>
    <property type="molecule type" value="Genomic_DNA"/>
</dbReference>
<evidence type="ECO:0000256" key="1">
    <source>
        <dbReference type="ARBA" id="ARBA00006739"/>
    </source>
</evidence>
<name>A0A1T4PJU5_9FIRM</name>
<dbReference type="AlphaFoldDB" id="A0A1T4PJU5"/>
<evidence type="ECO:0000256" key="4">
    <source>
        <dbReference type="SAM" id="Phobius"/>
    </source>
</evidence>
<comment type="similarity">
    <text evidence="1">Belongs to the glycosyltransferase 2 family.</text>
</comment>
<dbReference type="Pfam" id="PF00535">
    <property type="entry name" value="Glycos_transf_2"/>
    <property type="match status" value="1"/>
</dbReference>
<keyword evidence="4" id="KW-0472">Membrane</keyword>
<evidence type="ECO:0000256" key="2">
    <source>
        <dbReference type="ARBA" id="ARBA00022676"/>
    </source>
</evidence>
<dbReference type="STRING" id="118967.SAMN02745191_2076"/>
<feature type="transmembrane region" description="Helical" evidence="4">
    <location>
        <begin position="386"/>
        <end position="407"/>
    </location>
</feature>
<proteinExistence type="inferred from homology"/>
<dbReference type="SUPFAM" id="SSF53448">
    <property type="entry name" value="Nucleotide-diphospho-sugar transferases"/>
    <property type="match status" value="1"/>
</dbReference>
<feature type="domain" description="Glycosyltransferase 2-like" evidence="5">
    <location>
        <begin position="61"/>
        <end position="207"/>
    </location>
</feature>
<reference evidence="7" key="1">
    <citation type="submission" date="2017-02" db="EMBL/GenBank/DDBJ databases">
        <authorList>
            <person name="Varghese N."/>
            <person name="Submissions S."/>
        </authorList>
    </citation>
    <scope>NUCLEOTIDE SEQUENCE [LARGE SCALE GENOMIC DNA]</scope>
    <source>
        <strain evidence="7">ATCC 25662</strain>
    </source>
</reference>
<keyword evidence="7" id="KW-1185">Reference proteome</keyword>